<evidence type="ECO:0000313" key="1">
    <source>
        <dbReference type="EMBL" id="THV03096.1"/>
    </source>
</evidence>
<evidence type="ECO:0000313" key="2">
    <source>
        <dbReference type="Proteomes" id="UP000297245"/>
    </source>
</evidence>
<accession>A0A4V4HHK9</accession>
<proteinExistence type="predicted"/>
<dbReference type="EMBL" id="ML179070">
    <property type="protein sequence ID" value="THV03096.1"/>
    <property type="molecule type" value="Genomic_DNA"/>
</dbReference>
<keyword evidence="2" id="KW-1185">Reference proteome</keyword>
<name>A0A4V4HHK9_DENBC</name>
<dbReference type="AlphaFoldDB" id="A0A4V4HHK9"/>
<gene>
    <name evidence="1" type="ORF">K435DRAFT_303608</name>
</gene>
<protein>
    <submittedName>
        <fullName evidence="1">Uncharacterized protein</fullName>
    </submittedName>
</protein>
<organism evidence="1 2">
    <name type="scientific">Dendrothele bispora (strain CBS 962.96)</name>
    <dbReference type="NCBI Taxonomy" id="1314807"/>
    <lineage>
        <taxon>Eukaryota</taxon>
        <taxon>Fungi</taxon>
        <taxon>Dikarya</taxon>
        <taxon>Basidiomycota</taxon>
        <taxon>Agaricomycotina</taxon>
        <taxon>Agaricomycetes</taxon>
        <taxon>Agaricomycetidae</taxon>
        <taxon>Agaricales</taxon>
        <taxon>Agaricales incertae sedis</taxon>
        <taxon>Dendrothele</taxon>
    </lineage>
</organism>
<dbReference type="Proteomes" id="UP000297245">
    <property type="component" value="Unassembled WGS sequence"/>
</dbReference>
<reference evidence="1 2" key="1">
    <citation type="journal article" date="2019" name="Nat. Ecol. Evol.">
        <title>Megaphylogeny resolves global patterns of mushroom evolution.</title>
        <authorList>
            <person name="Varga T."/>
            <person name="Krizsan K."/>
            <person name="Foldi C."/>
            <person name="Dima B."/>
            <person name="Sanchez-Garcia M."/>
            <person name="Sanchez-Ramirez S."/>
            <person name="Szollosi G.J."/>
            <person name="Szarkandi J.G."/>
            <person name="Papp V."/>
            <person name="Albert L."/>
            <person name="Andreopoulos W."/>
            <person name="Angelini C."/>
            <person name="Antonin V."/>
            <person name="Barry K.W."/>
            <person name="Bougher N.L."/>
            <person name="Buchanan P."/>
            <person name="Buyck B."/>
            <person name="Bense V."/>
            <person name="Catcheside P."/>
            <person name="Chovatia M."/>
            <person name="Cooper J."/>
            <person name="Damon W."/>
            <person name="Desjardin D."/>
            <person name="Finy P."/>
            <person name="Geml J."/>
            <person name="Haridas S."/>
            <person name="Hughes K."/>
            <person name="Justo A."/>
            <person name="Karasinski D."/>
            <person name="Kautmanova I."/>
            <person name="Kiss B."/>
            <person name="Kocsube S."/>
            <person name="Kotiranta H."/>
            <person name="LaButti K.M."/>
            <person name="Lechner B.E."/>
            <person name="Liimatainen K."/>
            <person name="Lipzen A."/>
            <person name="Lukacs Z."/>
            <person name="Mihaltcheva S."/>
            <person name="Morgado L.N."/>
            <person name="Niskanen T."/>
            <person name="Noordeloos M.E."/>
            <person name="Ohm R.A."/>
            <person name="Ortiz-Santana B."/>
            <person name="Ovrebo C."/>
            <person name="Racz N."/>
            <person name="Riley R."/>
            <person name="Savchenko A."/>
            <person name="Shiryaev A."/>
            <person name="Soop K."/>
            <person name="Spirin V."/>
            <person name="Szebenyi C."/>
            <person name="Tomsovsky M."/>
            <person name="Tulloss R.E."/>
            <person name="Uehling J."/>
            <person name="Grigoriev I.V."/>
            <person name="Vagvolgyi C."/>
            <person name="Papp T."/>
            <person name="Martin F.M."/>
            <person name="Miettinen O."/>
            <person name="Hibbett D.S."/>
            <person name="Nagy L.G."/>
        </authorList>
    </citation>
    <scope>NUCLEOTIDE SEQUENCE [LARGE SCALE GENOMIC DNA]</scope>
    <source>
        <strain evidence="1 2">CBS 962.96</strain>
    </source>
</reference>
<sequence>MKMPEHRRARVVKFSSYLCSAVTEVMRLLEFLGLVLTENLPVNIPSGEPNVLMFCLNCKPIFSQSADCEARLVLIRTCSVRCLLKRCVCSVQDT</sequence>